<organism evidence="3 4">
    <name type="scientific">Streptomyces indiaensis</name>
    <dbReference type="NCBI Taxonomy" id="284033"/>
    <lineage>
        <taxon>Bacteria</taxon>
        <taxon>Bacillati</taxon>
        <taxon>Actinomycetota</taxon>
        <taxon>Actinomycetes</taxon>
        <taxon>Kitasatosporales</taxon>
        <taxon>Streptomycetaceae</taxon>
        <taxon>Streptomyces</taxon>
    </lineage>
</organism>
<gene>
    <name evidence="3" type="ORF">GCM10010104_65960</name>
</gene>
<evidence type="ECO:0000313" key="4">
    <source>
        <dbReference type="Proteomes" id="UP001501474"/>
    </source>
</evidence>
<dbReference type="Proteomes" id="UP001501474">
    <property type="component" value="Unassembled WGS sequence"/>
</dbReference>
<protein>
    <recommendedName>
        <fullName evidence="2">TIR domain-containing protein</fullName>
    </recommendedName>
</protein>
<dbReference type="EMBL" id="BAAART010000205">
    <property type="protein sequence ID" value="GAA2259414.1"/>
    <property type="molecule type" value="Genomic_DNA"/>
</dbReference>
<dbReference type="RefSeq" id="WP_234849908.1">
    <property type="nucleotide sequence ID" value="NZ_BAAART010000205.1"/>
</dbReference>
<dbReference type="Gene3D" id="3.40.50.10140">
    <property type="entry name" value="Toll/interleukin-1 receptor homology (TIR) domain"/>
    <property type="match status" value="1"/>
</dbReference>
<accession>A0ABP5REN1</accession>
<dbReference type="Pfam" id="PF13676">
    <property type="entry name" value="TIR_2"/>
    <property type="match status" value="1"/>
</dbReference>
<comment type="caution">
    <text evidence="3">The sequence shown here is derived from an EMBL/GenBank/DDBJ whole genome shotgun (WGS) entry which is preliminary data.</text>
</comment>
<proteinExistence type="predicted"/>
<feature type="region of interest" description="Disordered" evidence="1">
    <location>
        <begin position="117"/>
        <end position="137"/>
    </location>
</feature>
<feature type="domain" description="TIR" evidence="2">
    <location>
        <begin position="4"/>
        <end position="84"/>
    </location>
</feature>
<evidence type="ECO:0000256" key="1">
    <source>
        <dbReference type="SAM" id="MobiDB-lite"/>
    </source>
</evidence>
<dbReference type="InterPro" id="IPR035897">
    <property type="entry name" value="Toll_tir_struct_dom_sf"/>
</dbReference>
<dbReference type="SUPFAM" id="SSF52200">
    <property type="entry name" value="Toll/Interleukin receptor TIR domain"/>
    <property type="match status" value="1"/>
</dbReference>
<sequence length="137" mass="15809">MHYFVSYARRDNGPERLRIIREHLARDGRYVYIDDLEPHRVGADRVQAVINALAIADTFVAVESSDYLKTEWTRWEFETALRMKIKMTALLPDFTCTGDSEHTWPWPDYSPIGTTLLPPGEATERRSTEADLNTALH</sequence>
<dbReference type="InterPro" id="IPR000157">
    <property type="entry name" value="TIR_dom"/>
</dbReference>
<evidence type="ECO:0000313" key="3">
    <source>
        <dbReference type="EMBL" id="GAA2259414.1"/>
    </source>
</evidence>
<evidence type="ECO:0000259" key="2">
    <source>
        <dbReference type="Pfam" id="PF13676"/>
    </source>
</evidence>
<name>A0ABP5REN1_9ACTN</name>
<keyword evidence="4" id="KW-1185">Reference proteome</keyword>
<reference evidence="4" key="1">
    <citation type="journal article" date="2019" name="Int. J. Syst. Evol. Microbiol.">
        <title>The Global Catalogue of Microorganisms (GCM) 10K type strain sequencing project: providing services to taxonomists for standard genome sequencing and annotation.</title>
        <authorList>
            <consortium name="The Broad Institute Genomics Platform"/>
            <consortium name="The Broad Institute Genome Sequencing Center for Infectious Disease"/>
            <person name="Wu L."/>
            <person name="Ma J."/>
        </authorList>
    </citation>
    <scope>NUCLEOTIDE SEQUENCE [LARGE SCALE GENOMIC DNA]</scope>
    <source>
        <strain evidence="4">JCM 3053</strain>
    </source>
</reference>